<keyword evidence="15" id="KW-1185">Reference proteome</keyword>
<dbReference type="InterPro" id="IPR011990">
    <property type="entry name" value="TPR-like_helical_dom_sf"/>
</dbReference>
<feature type="domain" description="Pre-mRNA-splicing factor Syf1-like N-terminal HAT-repeats" evidence="13">
    <location>
        <begin position="66"/>
        <end position="211"/>
    </location>
</feature>
<evidence type="ECO:0000256" key="7">
    <source>
        <dbReference type="ARBA" id="ARBA00023187"/>
    </source>
</evidence>
<keyword evidence="6" id="KW-0677">Repeat</keyword>
<comment type="similarity">
    <text evidence="2">Belongs to the crooked-neck family.</text>
</comment>
<dbReference type="GO" id="GO:0000974">
    <property type="term" value="C:Prp19 complex"/>
    <property type="evidence" value="ECO:0007669"/>
    <property type="project" value="TreeGrafter"/>
</dbReference>
<evidence type="ECO:0000313" key="14">
    <source>
        <dbReference type="EMBL" id="GJJ14598.1"/>
    </source>
</evidence>
<feature type="domain" description="Pre-mRNA-splicing factor Syf1-like N-terminal HAT-repeats" evidence="13">
    <location>
        <begin position="318"/>
        <end position="492"/>
    </location>
</feature>
<evidence type="ECO:0000256" key="5">
    <source>
        <dbReference type="ARBA" id="ARBA00022728"/>
    </source>
</evidence>
<dbReference type="Proteomes" id="UP001050691">
    <property type="component" value="Unassembled WGS sequence"/>
</dbReference>
<evidence type="ECO:0000256" key="4">
    <source>
        <dbReference type="ARBA" id="ARBA00022664"/>
    </source>
</evidence>
<proteinExistence type="inferred from homology"/>
<protein>
    <recommendedName>
        <fullName evidence="10">Pre-mRNA-splicing factor CLF1</fullName>
    </recommendedName>
    <alternativeName>
        <fullName evidence="11">Pre-mRNA-splicing factor clf1</fullName>
    </alternativeName>
</protein>
<dbReference type="Gene3D" id="1.25.40.10">
    <property type="entry name" value="Tetratricopeptide repeat domain"/>
    <property type="match status" value="4"/>
</dbReference>
<keyword evidence="7" id="KW-0508">mRNA splicing</keyword>
<evidence type="ECO:0000256" key="9">
    <source>
        <dbReference type="ARBA" id="ARBA00037040"/>
    </source>
</evidence>
<evidence type="ECO:0000256" key="10">
    <source>
        <dbReference type="ARBA" id="ARBA00039167"/>
    </source>
</evidence>
<dbReference type="InterPro" id="IPR045075">
    <property type="entry name" value="Syf1-like"/>
</dbReference>
<comment type="subcellular location">
    <subcellularLocation>
        <location evidence="1">Nucleus</location>
    </subcellularLocation>
</comment>
<dbReference type="GO" id="GO:0071007">
    <property type="term" value="C:U2-type catalytic step 2 spliceosome"/>
    <property type="evidence" value="ECO:0007669"/>
    <property type="project" value="TreeGrafter"/>
</dbReference>
<dbReference type="SMART" id="SM00386">
    <property type="entry name" value="HAT"/>
    <property type="match status" value="14"/>
</dbReference>
<dbReference type="FunFam" id="1.25.40.10:FF:000639">
    <property type="entry name" value="Pre-mRNA-splicing factor CLF1"/>
    <property type="match status" value="1"/>
</dbReference>
<keyword evidence="5" id="KW-0747">Spliceosome</keyword>
<dbReference type="InterPro" id="IPR003107">
    <property type="entry name" value="HAT"/>
</dbReference>
<keyword evidence="4" id="KW-0507">mRNA processing</keyword>
<evidence type="ECO:0000256" key="6">
    <source>
        <dbReference type="ARBA" id="ARBA00022737"/>
    </source>
</evidence>
<evidence type="ECO:0000256" key="8">
    <source>
        <dbReference type="ARBA" id="ARBA00023242"/>
    </source>
</evidence>
<keyword evidence="8" id="KW-0539">Nucleus</keyword>
<dbReference type="GO" id="GO:0071014">
    <property type="term" value="C:post-mRNA release spliceosomal complex"/>
    <property type="evidence" value="ECO:0007669"/>
    <property type="project" value="TreeGrafter"/>
</dbReference>
<dbReference type="Pfam" id="PF23233">
    <property type="entry name" value="HAT_Syf1_CNRKL1_N"/>
    <property type="match status" value="2"/>
</dbReference>
<evidence type="ECO:0000256" key="3">
    <source>
        <dbReference type="ARBA" id="ARBA00011524"/>
    </source>
</evidence>
<feature type="region of interest" description="Disordered" evidence="12">
    <location>
        <begin position="723"/>
        <end position="755"/>
    </location>
</feature>
<dbReference type="PANTHER" id="PTHR11246:SF3">
    <property type="entry name" value="CROOKED NECK-LIKE PROTEIN 1"/>
    <property type="match status" value="1"/>
</dbReference>
<dbReference type="EMBL" id="BPWL01000010">
    <property type="protein sequence ID" value="GJJ14598.1"/>
    <property type="molecule type" value="Genomic_DNA"/>
</dbReference>
<dbReference type="FunFam" id="1.25.40.10:FF:000327">
    <property type="entry name" value="Pre-mRNA-splicing factor CLF1"/>
    <property type="match status" value="1"/>
</dbReference>
<dbReference type="AlphaFoldDB" id="A0AAV5AM83"/>
<organism evidence="14 15">
    <name type="scientific">Clathrus columnatus</name>
    <dbReference type="NCBI Taxonomy" id="1419009"/>
    <lineage>
        <taxon>Eukaryota</taxon>
        <taxon>Fungi</taxon>
        <taxon>Dikarya</taxon>
        <taxon>Basidiomycota</taxon>
        <taxon>Agaricomycotina</taxon>
        <taxon>Agaricomycetes</taxon>
        <taxon>Phallomycetidae</taxon>
        <taxon>Phallales</taxon>
        <taxon>Clathraceae</taxon>
        <taxon>Clathrus</taxon>
    </lineage>
</organism>
<comment type="function">
    <text evidence="9">Involved in pre-mRNA splicing and cell cycle progression. Required for the spliceosome assembly and initiation of the DNA replication.</text>
</comment>
<evidence type="ECO:0000256" key="11">
    <source>
        <dbReference type="ARBA" id="ARBA00070631"/>
    </source>
</evidence>
<sequence length="755" mass="89861">MQDGRAPRKAPTFFRVKNRAPAAVQITAEQLLREAQERQESQFKAPKQRVEDFEELHEYRGRKRKEFEERVRRTRGSLKEWTSYASWEASQGEYDRSRSVYERALDVDARSIPLWLSYTEMELKARNVQHARNLFDRAVTLLPRVDQLWYKYVYLEELLQNIPGARQVFERWMKWEPDDKAWQAYIKFEERYGELDRASALHERWIGIRPDPRVWVKWGKFEEERQRPDKAREVFQTALEFFGDDEEQIEKAQAVFAAFARMETRLKEYERARVIYKFALSRLPRSKSGSLYAAYTKFEKQHGTRSTLESTVVGKRRIQYEDEVLHDPRNYDVWFDYVRLEESARRTAIEDEEDDTIIQKATNRVREVYERAVAQVPPGKEKRLWRRYIFLWLEYALFEEIETKDYDRTRQIYQTALKVVPHKSFTFAKLWILFSRFEIRRLRLPEARKILGAAIGICPKPKLFQGYIDLEVELREFDRVRTLYEKYLEYDPTNAAAWIKFAELETTLQDLPRTRGIYELALTQPQGLSMPELLWKSYIDFEIDEGERERARALYERLIERSSHYKVWISYALFEVSPIRAVSAGDEEPEDEDNIVTTPGDPERARAVFERGYNHLKQETAKAIERNMDEDATNFKKARRDLLQAWKSFEQEHGTQRELLKVESMMPTIKTIHKKIDEYNMEEVLDMVFPDDLRESNPSAFKFLKMAQAWKAQASVSQPVAQANGFQIDKRHDDVVSPDAEMKDEDEDEKEDENA</sequence>
<comment type="caution">
    <text evidence="14">The sequence shown here is derived from an EMBL/GenBank/DDBJ whole genome shotgun (WGS) entry which is preliminary data.</text>
</comment>
<evidence type="ECO:0000256" key="2">
    <source>
        <dbReference type="ARBA" id="ARBA00008644"/>
    </source>
</evidence>
<evidence type="ECO:0000256" key="12">
    <source>
        <dbReference type="SAM" id="MobiDB-lite"/>
    </source>
</evidence>
<evidence type="ECO:0000259" key="13">
    <source>
        <dbReference type="Pfam" id="PF23233"/>
    </source>
</evidence>
<accession>A0AAV5AM83</accession>
<feature type="compositionally biased region" description="Acidic residues" evidence="12">
    <location>
        <begin position="742"/>
        <end position="755"/>
    </location>
</feature>
<dbReference type="GO" id="GO:0071011">
    <property type="term" value="C:precatalytic spliceosome"/>
    <property type="evidence" value="ECO:0007669"/>
    <property type="project" value="TreeGrafter"/>
</dbReference>
<comment type="subunit">
    <text evidence="3">Associated with the spliceosome.</text>
</comment>
<gene>
    <name evidence="14" type="primary">CLF1</name>
    <name evidence="14" type="ORF">Clacol_008864</name>
</gene>
<dbReference type="GO" id="GO:0000245">
    <property type="term" value="P:spliceosomal complex assembly"/>
    <property type="evidence" value="ECO:0007669"/>
    <property type="project" value="TreeGrafter"/>
</dbReference>
<name>A0AAV5AM83_9AGAM</name>
<dbReference type="SUPFAM" id="SSF48452">
    <property type="entry name" value="TPR-like"/>
    <property type="match status" value="3"/>
</dbReference>
<dbReference type="InterPro" id="IPR055433">
    <property type="entry name" value="HAT_Syf1-like_N"/>
</dbReference>
<reference evidence="14" key="1">
    <citation type="submission" date="2021-10" db="EMBL/GenBank/DDBJ databases">
        <title>De novo Genome Assembly of Clathrus columnatus (Basidiomycota, Fungi) Using Illumina and Nanopore Sequence Data.</title>
        <authorList>
            <person name="Ogiso-Tanaka E."/>
            <person name="Itagaki H."/>
            <person name="Hosoya T."/>
            <person name="Hosaka K."/>
        </authorList>
    </citation>
    <scope>NUCLEOTIDE SEQUENCE</scope>
    <source>
        <strain evidence="14">MO-923</strain>
    </source>
</reference>
<evidence type="ECO:0000256" key="1">
    <source>
        <dbReference type="ARBA" id="ARBA00004123"/>
    </source>
</evidence>
<dbReference type="PANTHER" id="PTHR11246">
    <property type="entry name" value="PRE-MRNA SPLICING FACTOR"/>
    <property type="match status" value="1"/>
</dbReference>
<evidence type="ECO:0000313" key="15">
    <source>
        <dbReference type="Proteomes" id="UP001050691"/>
    </source>
</evidence>